<accession>A0A381R3X5</accession>
<sequence length="33" mass="4009">MYFPWNQRFVGYNYWCYAIQYSLSLLGLGDILL</sequence>
<proteinExistence type="predicted"/>
<name>A0A381R3X5_9ZZZZ</name>
<organism evidence="1">
    <name type="scientific">marine metagenome</name>
    <dbReference type="NCBI Taxonomy" id="408172"/>
    <lineage>
        <taxon>unclassified sequences</taxon>
        <taxon>metagenomes</taxon>
        <taxon>ecological metagenomes</taxon>
    </lineage>
</organism>
<evidence type="ECO:0000313" key="1">
    <source>
        <dbReference type="EMBL" id="SUZ86402.1"/>
    </source>
</evidence>
<protein>
    <submittedName>
        <fullName evidence="1">Uncharacterized protein</fullName>
    </submittedName>
</protein>
<reference evidence="1" key="1">
    <citation type="submission" date="2018-05" db="EMBL/GenBank/DDBJ databases">
        <authorList>
            <person name="Lanie J.A."/>
            <person name="Ng W.-L."/>
            <person name="Kazmierczak K.M."/>
            <person name="Andrzejewski T.M."/>
            <person name="Davidsen T.M."/>
            <person name="Wayne K.J."/>
            <person name="Tettelin H."/>
            <person name="Glass J.I."/>
            <person name="Rusch D."/>
            <person name="Podicherti R."/>
            <person name="Tsui H.-C.T."/>
            <person name="Winkler M.E."/>
        </authorList>
    </citation>
    <scope>NUCLEOTIDE SEQUENCE</scope>
</reference>
<dbReference type="AlphaFoldDB" id="A0A381R3X5"/>
<dbReference type="EMBL" id="UINC01001680">
    <property type="protein sequence ID" value="SUZ86402.1"/>
    <property type="molecule type" value="Genomic_DNA"/>
</dbReference>
<gene>
    <name evidence="1" type="ORF">METZ01_LOCUS39256</name>
</gene>